<dbReference type="PANTHER" id="PTHR11022">
    <property type="entry name" value="PEPTIDOGLYCAN RECOGNITION PROTEIN"/>
    <property type="match status" value="1"/>
</dbReference>
<dbReference type="InterPro" id="IPR002502">
    <property type="entry name" value="Amidase_domain"/>
</dbReference>
<evidence type="ECO:0000256" key="1">
    <source>
        <dbReference type="ARBA" id="ARBA00007553"/>
    </source>
</evidence>
<dbReference type="SMART" id="SM00644">
    <property type="entry name" value="Ami_2"/>
    <property type="match status" value="1"/>
</dbReference>
<dbReference type="CDD" id="cd06583">
    <property type="entry name" value="PGRP"/>
    <property type="match status" value="1"/>
</dbReference>
<sequence>MSIIFEPAVLRRTSLFCNKMCSKQIIIAVAVLACLFNCTNGECDVVSKKEWDGLDAVKVNYLPRPVDLVIIQHTVTQPCTTDARCAQIVQNIQTYHMEQLNLWDIGSNFYVGGNGKIYEGVGWLHVGAHTRGYNSRSIGISFIGNYNNDTPTTEMLDAVKALLKCGVDAGHLTADYHVVGHKQLIATESPGRKLYNKIRSWPQWMEDVSSLKQ</sequence>
<proteinExistence type="inferred from homology"/>
<evidence type="ECO:0000256" key="2">
    <source>
        <dbReference type="ARBA" id="ARBA00022588"/>
    </source>
</evidence>
<comment type="similarity">
    <text evidence="1 6">Belongs to the N-acetylmuramoyl-L-alanine amidase 2 family.</text>
</comment>
<dbReference type="Proteomes" id="UP001153292">
    <property type="component" value="Chromosome 8"/>
</dbReference>
<dbReference type="SUPFAM" id="SSF55846">
    <property type="entry name" value="N-acetylmuramoyl-L-alanine amidase-like"/>
    <property type="match status" value="1"/>
</dbReference>
<dbReference type="EMBL" id="OU963901">
    <property type="protein sequence ID" value="CAH0407522.1"/>
    <property type="molecule type" value="Genomic_DNA"/>
</dbReference>
<dbReference type="PIRSF" id="PIRSF037945">
    <property type="entry name" value="PGRPs"/>
    <property type="match status" value="1"/>
</dbReference>
<dbReference type="Pfam" id="PF01510">
    <property type="entry name" value="Amidase_2"/>
    <property type="match status" value="1"/>
</dbReference>
<evidence type="ECO:0000256" key="6">
    <source>
        <dbReference type="PIRNR" id="PIRNR037945"/>
    </source>
</evidence>
<dbReference type="InterPro" id="IPR017331">
    <property type="entry name" value="Peptidoglycan_recognition"/>
</dbReference>
<feature type="domain" description="Peptidoglycan recognition protein family" evidence="8">
    <location>
        <begin position="43"/>
        <end position="185"/>
    </location>
</feature>
<evidence type="ECO:0000256" key="4">
    <source>
        <dbReference type="ARBA" id="ARBA00022859"/>
    </source>
</evidence>
<organism evidence="9 10">
    <name type="scientific">Chilo suppressalis</name>
    <name type="common">Asiatic rice borer moth</name>
    <dbReference type="NCBI Taxonomy" id="168631"/>
    <lineage>
        <taxon>Eukaryota</taxon>
        <taxon>Metazoa</taxon>
        <taxon>Ecdysozoa</taxon>
        <taxon>Arthropoda</taxon>
        <taxon>Hexapoda</taxon>
        <taxon>Insecta</taxon>
        <taxon>Pterygota</taxon>
        <taxon>Neoptera</taxon>
        <taxon>Endopterygota</taxon>
        <taxon>Lepidoptera</taxon>
        <taxon>Glossata</taxon>
        <taxon>Ditrysia</taxon>
        <taxon>Pyraloidea</taxon>
        <taxon>Crambidae</taxon>
        <taxon>Crambinae</taxon>
        <taxon>Chilo</taxon>
    </lineage>
</organism>
<keyword evidence="3" id="KW-0732">Signal</keyword>
<evidence type="ECO:0000256" key="3">
    <source>
        <dbReference type="ARBA" id="ARBA00022729"/>
    </source>
</evidence>
<dbReference type="SMART" id="SM00701">
    <property type="entry name" value="PGRP"/>
    <property type="match status" value="1"/>
</dbReference>
<dbReference type="PANTHER" id="PTHR11022:SF74">
    <property type="entry name" value="PEPTIDOGLYCAN-RECOGNITION PROTEIN SA"/>
    <property type="match status" value="1"/>
</dbReference>
<keyword evidence="2 6" id="KW-0399">Innate immunity</keyword>
<keyword evidence="10" id="KW-1185">Reference proteome</keyword>
<evidence type="ECO:0000313" key="10">
    <source>
        <dbReference type="Proteomes" id="UP001153292"/>
    </source>
</evidence>
<dbReference type="InterPro" id="IPR036505">
    <property type="entry name" value="Amidase/PGRP_sf"/>
</dbReference>
<evidence type="ECO:0000259" key="8">
    <source>
        <dbReference type="SMART" id="SM00701"/>
    </source>
</evidence>
<dbReference type="Gene3D" id="3.40.80.10">
    <property type="entry name" value="Peptidoglycan recognition protein-like"/>
    <property type="match status" value="1"/>
</dbReference>
<accession>A0ABN8BGG6</accession>
<dbReference type="InterPro" id="IPR015510">
    <property type="entry name" value="PGRP"/>
</dbReference>
<keyword evidence="4 6" id="KW-0391">Immunity</keyword>
<name>A0ABN8BGG6_CHISP</name>
<feature type="domain" description="N-acetylmuramoyl-L-alanine amidase" evidence="7">
    <location>
        <begin position="54"/>
        <end position="191"/>
    </location>
</feature>
<dbReference type="InterPro" id="IPR006619">
    <property type="entry name" value="PGRP_domain_met/bac"/>
</dbReference>
<evidence type="ECO:0000256" key="5">
    <source>
        <dbReference type="ARBA" id="ARBA00023157"/>
    </source>
</evidence>
<gene>
    <name evidence="9" type="ORF">CHILSU_LOCUS10922</name>
</gene>
<evidence type="ECO:0000313" key="9">
    <source>
        <dbReference type="EMBL" id="CAH0407522.1"/>
    </source>
</evidence>
<keyword evidence="5" id="KW-1015">Disulfide bond</keyword>
<evidence type="ECO:0000259" key="7">
    <source>
        <dbReference type="SMART" id="SM00644"/>
    </source>
</evidence>
<protein>
    <recommendedName>
        <fullName evidence="6">Peptidoglycan-recognition protein</fullName>
    </recommendedName>
</protein>
<reference evidence="9" key="1">
    <citation type="submission" date="2021-12" db="EMBL/GenBank/DDBJ databases">
        <authorList>
            <person name="King R."/>
        </authorList>
    </citation>
    <scope>NUCLEOTIDE SEQUENCE</scope>
</reference>